<dbReference type="RefSeq" id="WP_119478758.1">
    <property type="nucleotide sequence ID" value="NZ_QXML01000008.1"/>
</dbReference>
<keyword evidence="1" id="KW-0472">Membrane</keyword>
<sequence>MDISIVLEWENALLSELGRTRQMIVSVFRQVATRPEQFELLILFNSNQVSEEFIRDFIDRTISSFGLEPMDPIRYHDALDAHYFELKNEGTKLAEGRKILFVDSDIIPEDGWLDKIMEAHASCPGDLVSGLTHIGSDSFLERAFSVNWFFPFPDDNQNLNQVSIIHSNNFMVDRVIMLKFPYPKMPEGMTRGSDLFLWKQMQQNGIRLFVHQGARATHPIPNGWSHFFNRGLAEGRDQYVAITQTEINPGNWMPLFLRSYGGLLKKVFRNTFKKRKQAHIPIWEVPLVIGTMVFYYHLFLVGGLMTKVVPKVAKESWQI</sequence>
<feature type="transmembrane region" description="Helical" evidence="1">
    <location>
        <begin position="282"/>
        <end position="305"/>
    </location>
</feature>
<comment type="caution">
    <text evidence="2">The sequence shown here is derived from an EMBL/GenBank/DDBJ whole genome shotgun (WGS) entry which is preliminary data.</text>
</comment>
<keyword evidence="1" id="KW-1133">Transmembrane helix</keyword>
<proteinExistence type="predicted"/>
<gene>
    <name evidence="2" type="ORF">D0X99_15475</name>
</gene>
<reference evidence="2 3" key="1">
    <citation type="submission" date="2018-09" db="EMBL/GenBank/DDBJ databases">
        <authorList>
            <person name="Wang X."/>
            <person name="Du Z."/>
        </authorList>
    </citation>
    <scope>NUCLEOTIDE SEQUENCE [LARGE SCALE GENOMIC DNA]</scope>
    <source>
        <strain evidence="2 3">N3</strain>
    </source>
</reference>
<dbReference type="CDD" id="cd00761">
    <property type="entry name" value="Glyco_tranf_GTA_type"/>
    <property type="match status" value="1"/>
</dbReference>
<dbReference type="SUPFAM" id="SSF53448">
    <property type="entry name" value="Nucleotide-diphospho-sugar transferases"/>
    <property type="match status" value="1"/>
</dbReference>
<keyword evidence="2" id="KW-0808">Transferase</keyword>
<dbReference type="Proteomes" id="UP000283522">
    <property type="component" value="Unassembled WGS sequence"/>
</dbReference>
<evidence type="ECO:0000256" key="1">
    <source>
        <dbReference type="SAM" id="Phobius"/>
    </source>
</evidence>
<dbReference type="Gene3D" id="3.90.550.10">
    <property type="entry name" value="Spore Coat Polysaccharide Biosynthesis Protein SpsA, Chain A"/>
    <property type="match status" value="1"/>
</dbReference>
<dbReference type="OrthoDB" id="153025at2"/>
<accession>A0A418PNP9</accession>
<keyword evidence="3" id="KW-1185">Reference proteome</keyword>
<evidence type="ECO:0000313" key="2">
    <source>
        <dbReference type="EMBL" id="RIW13643.1"/>
    </source>
</evidence>
<dbReference type="InterPro" id="IPR029044">
    <property type="entry name" value="Nucleotide-diphossugar_trans"/>
</dbReference>
<name>A0A418PNP9_9BACT</name>
<protein>
    <submittedName>
        <fullName evidence="2">Glycosyltransferase</fullName>
    </submittedName>
</protein>
<organism evidence="2 3">
    <name type="scientific">Algoriphagus lacus</name>
    <dbReference type="NCBI Taxonomy" id="2056311"/>
    <lineage>
        <taxon>Bacteria</taxon>
        <taxon>Pseudomonadati</taxon>
        <taxon>Bacteroidota</taxon>
        <taxon>Cytophagia</taxon>
        <taxon>Cytophagales</taxon>
        <taxon>Cyclobacteriaceae</taxon>
        <taxon>Algoriphagus</taxon>
    </lineage>
</organism>
<keyword evidence="1" id="KW-0812">Transmembrane</keyword>
<dbReference type="GO" id="GO:0016740">
    <property type="term" value="F:transferase activity"/>
    <property type="evidence" value="ECO:0007669"/>
    <property type="project" value="UniProtKB-KW"/>
</dbReference>
<dbReference type="EMBL" id="QXML01000008">
    <property type="protein sequence ID" value="RIW13643.1"/>
    <property type="molecule type" value="Genomic_DNA"/>
</dbReference>
<dbReference type="AlphaFoldDB" id="A0A418PNP9"/>
<evidence type="ECO:0000313" key="3">
    <source>
        <dbReference type="Proteomes" id="UP000283522"/>
    </source>
</evidence>